<dbReference type="AlphaFoldDB" id="Q5QM68"/>
<evidence type="ECO:0000256" key="1">
    <source>
        <dbReference type="SAM" id="MobiDB-lite"/>
    </source>
</evidence>
<name>Q5QM68_ORYSJ</name>
<dbReference type="Proteomes" id="UP000817658">
    <property type="component" value="Chromosome 1"/>
</dbReference>
<sequence length="64" mass="6799">MGPTSALSCGGAEGGESREGGISADLVDHLSHSPRPLDKEDLRQSGSRFDRPGRRNKEGGALWH</sequence>
<proteinExistence type="predicted"/>
<evidence type="ECO:0000313" key="2">
    <source>
        <dbReference type="EMBL" id="BAD73472.1"/>
    </source>
</evidence>
<dbReference type="EMBL" id="AP003335">
    <property type="protein sequence ID" value="BAD73472.1"/>
    <property type="molecule type" value="Genomic_DNA"/>
</dbReference>
<gene>
    <name evidence="2" type="primary">B1144G04.32</name>
</gene>
<feature type="region of interest" description="Disordered" evidence="1">
    <location>
        <begin position="1"/>
        <end position="64"/>
    </location>
</feature>
<reference evidence="2" key="1">
    <citation type="journal article" date="2002" name="Nature">
        <title>The genome sequence and structure of rice chromosome 1.</title>
        <authorList>
            <person name="Sasaki T."/>
            <person name="Matsumoto T."/>
            <person name="Yamamoto K."/>
            <person name="Sakata K."/>
            <person name="Baba T."/>
            <person name="Katayose Y."/>
            <person name="Wu J."/>
            <person name="Niimura Y."/>
            <person name="Cheng Z."/>
            <person name="Nagamura Y."/>
            <person name="Antonio B.A."/>
            <person name="Kanamori H."/>
            <person name="Hosokawa S."/>
            <person name="Masukawa M."/>
            <person name="Arikawa K."/>
            <person name="Chiden Y."/>
            <person name="Hayashi M."/>
            <person name="Okamoto M."/>
            <person name="Ando T."/>
            <person name="Aoki H."/>
            <person name="Arita K."/>
            <person name="Hamada M."/>
            <person name="Harada C."/>
            <person name="Hijishita S."/>
            <person name="Honda M."/>
            <person name="Ichikawa Y."/>
            <person name="Idonuma A."/>
            <person name="Iijima M."/>
            <person name="Ikeda M."/>
            <person name="Ikeno M."/>
            <person name="Itoh S."/>
            <person name="Itoh T."/>
            <person name="Itoh Y."/>
            <person name="Itoh Y."/>
            <person name="Iwabuchi A."/>
            <person name="Kamiya K."/>
            <person name="Karasawa W."/>
            <person name="Katagiri S."/>
            <person name="Kikuta A."/>
            <person name="Kobayashi N."/>
            <person name="Kono I."/>
            <person name="Machita K."/>
            <person name="Maehara T."/>
            <person name="Mizuno H."/>
            <person name="Mizubayashi T."/>
            <person name="Mukai Y."/>
            <person name="Nagasaki H."/>
            <person name="Nakashima M."/>
            <person name="Nakama Y."/>
            <person name="Nakamichi Y."/>
            <person name="Nakamura M."/>
            <person name="Namiki N."/>
            <person name="Negishi M."/>
            <person name="Ohta I."/>
            <person name="Ono N."/>
            <person name="Saji S."/>
            <person name="Sakai K."/>
            <person name="Shibata M."/>
            <person name="Shimokawa T."/>
            <person name="Shomura A."/>
            <person name="Song J."/>
            <person name="Takazaki Y."/>
            <person name="Terasawa K."/>
            <person name="Tsuji K."/>
            <person name="Waki K."/>
            <person name="Yamagata H."/>
            <person name="Yamane H."/>
            <person name="Yoshiki S."/>
            <person name="Yoshihara R."/>
            <person name="Yukawa K."/>
            <person name="Zhong H."/>
            <person name="Iwama H."/>
            <person name="Endo T."/>
            <person name="Ito H."/>
            <person name="Hahn J.H."/>
            <person name="Kim H.I."/>
            <person name="Eun M.Y."/>
            <person name="Yano M."/>
            <person name="Jiang J."/>
            <person name="Gojobori T."/>
        </authorList>
    </citation>
    <scope>NUCLEOTIDE SEQUENCE [LARGE SCALE GENOMIC DNA]</scope>
</reference>
<protein>
    <submittedName>
        <fullName evidence="2">Uncharacterized protein</fullName>
    </submittedName>
</protein>
<accession>Q5QM68</accession>
<organism evidence="2">
    <name type="scientific">Oryza sativa subsp. japonica</name>
    <name type="common">Rice</name>
    <dbReference type="NCBI Taxonomy" id="39947"/>
    <lineage>
        <taxon>Eukaryota</taxon>
        <taxon>Viridiplantae</taxon>
        <taxon>Streptophyta</taxon>
        <taxon>Embryophyta</taxon>
        <taxon>Tracheophyta</taxon>
        <taxon>Spermatophyta</taxon>
        <taxon>Magnoliopsida</taxon>
        <taxon>Liliopsida</taxon>
        <taxon>Poales</taxon>
        <taxon>Poaceae</taxon>
        <taxon>BOP clade</taxon>
        <taxon>Oryzoideae</taxon>
        <taxon>Oryzeae</taxon>
        <taxon>Oryzinae</taxon>
        <taxon>Oryza</taxon>
        <taxon>Oryza sativa</taxon>
    </lineage>
</organism>
<feature type="compositionally biased region" description="Basic and acidic residues" evidence="1">
    <location>
        <begin position="26"/>
        <end position="58"/>
    </location>
</feature>